<dbReference type="Proteomes" id="UP000266841">
    <property type="component" value="Unassembled WGS sequence"/>
</dbReference>
<comment type="caution">
    <text evidence="2">The sequence shown here is derived from an EMBL/GenBank/DDBJ whole genome shotgun (WGS) entry which is preliminary data.</text>
</comment>
<feature type="non-terminal residue" evidence="2">
    <location>
        <position position="1"/>
    </location>
</feature>
<gene>
    <name evidence="2" type="ORF">THAOC_30603</name>
</gene>
<proteinExistence type="predicted"/>
<evidence type="ECO:0000313" key="3">
    <source>
        <dbReference type="Proteomes" id="UP000266841"/>
    </source>
</evidence>
<sequence length="309" mass="32213">VLIWDRFEEFGGRIVTIVTGVTLGAISSAAVPSSPASRIQTKKGGPISGSSEGATRLHDVRALDHAAQCTLHPPADRRVRESGHRAPPRRRGVRETTARRAARSDRDGAAGPDHADAPVLPVLDLRPALLDGDFIPNLFGFVLGLIWTAMYPFKAAPVDSLRRQWKAQTSIAAATMILGAATVRTSPHVSSAIAAAVGVLMSTYPLQSMGRAYADRNPGLMGSPAMNGAMFACTTSWVIHASPLVEYDVFVLTANGAGALVQGCALLLRVAIARGGGGGTAGGGGVRGTTSVIAAQSHHILVDEPFCKQ</sequence>
<feature type="compositionally biased region" description="Basic and acidic residues" evidence="1">
    <location>
        <begin position="93"/>
        <end position="116"/>
    </location>
</feature>
<feature type="region of interest" description="Disordered" evidence="1">
    <location>
        <begin position="71"/>
        <end position="117"/>
    </location>
</feature>
<feature type="region of interest" description="Disordered" evidence="1">
    <location>
        <begin position="29"/>
        <end position="53"/>
    </location>
</feature>
<reference evidence="2 3" key="1">
    <citation type="journal article" date="2012" name="Genome Biol.">
        <title>Genome and low-iron response of an oceanic diatom adapted to chronic iron limitation.</title>
        <authorList>
            <person name="Lommer M."/>
            <person name="Specht M."/>
            <person name="Roy A.S."/>
            <person name="Kraemer L."/>
            <person name="Andreson R."/>
            <person name="Gutowska M.A."/>
            <person name="Wolf J."/>
            <person name="Bergner S.V."/>
            <person name="Schilhabel M.B."/>
            <person name="Klostermeier U.C."/>
            <person name="Beiko R.G."/>
            <person name="Rosenstiel P."/>
            <person name="Hippler M."/>
            <person name="Laroche J."/>
        </authorList>
    </citation>
    <scope>NUCLEOTIDE SEQUENCE [LARGE SCALE GENOMIC DNA]</scope>
    <source>
        <strain evidence="2 3">CCMP1005</strain>
    </source>
</reference>
<accession>K0RB20</accession>
<dbReference type="EMBL" id="AGNL01043732">
    <property type="protein sequence ID" value="EJK50430.1"/>
    <property type="molecule type" value="Genomic_DNA"/>
</dbReference>
<feature type="compositionally biased region" description="Basic and acidic residues" evidence="1">
    <location>
        <begin position="74"/>
        <end position="84"/>
    </location>
</feature>
<evidence type="ECO:0000313" key="2">
    <source>
        <dbReference type="EMBL" id="EJK50430.1"/>
    </source>
</evidence>
<dbReference type="AlphaFoldDB" id="K0RB20"/>
<name>K0RB20_THAOC</name>
<organism evidence="2 3">
    <name type="scientific">Thalassiosira oceanica</name>
    <name type="common">Marine diatom</name>
    <dbReference type="NCBI Taxonomy" id="159749"/>
    <lineage>
        <taxon>Eukaryota</taxon>
        <taxon>Sar</taxon>
        <taxon>Stramenopiles</taxon>
        <taxon>Ochrophyta</taxon>
        <taxon>Bacillariophyta</taxon>
        <taxon>Coscinodiscophyceae</taxon>
        <taxon>Thalassiosirophycidae</taxon>
        <taxon>Thalassiosirales</taxon>
        <taxon>Thalassiosiraceae</taxon>
        <taxon>Thalassiosira</taxon>
    </lineage>
</organism>
<keyword evidence="3" id="KW-1185">Reference proteome</keyword>
<protein>
    <submittedName>
        <fullName evidence="2">Uncharacterized protein</fullName>
    </submittedName>
</protein>
<evidence type="ECO:0000256" key="1">
    <source>
        <dbReference type="SAM" id="MobiDB-lite"/>
    </source>
</evidence>